<evidence type="ECO:0000313" key="3">
    <source>
        <dbReference type="Proteomes" id="UP000282184"/>
    </source>
</evidence>
<dbReference type="SUPFAM" id="SSF52980">
    <property type="entry name" value="Restriction endonuclease-like"/>
    <property type="match status" value="1"/>
</dbReference>
<dbReference type="CDD" id="cd06260">
    <property type="entry name" value="DUF820-like"/>
    <property type="match status" value="1"/>
</dbReference>
<dbReference type="OrthoDB" id="9808428at2"/>
<dbReference type="Pfam" id="PF05685">
    <property type="entry name" value="Uma2"/>
    <property type="match status" value="1"/>
</dbReference>
<protein>
    <submittedName>
        <fullName evidence="2">Uma2 family endonuclease</fullName>
    </submittedName>
</protein>
<dbReference type="PANTHER" id="PTHR36558:SF1">
    <property type="entry name" value="RESTRICTION ENDONUCLEASE DOMAIN-CONTAINING PROTEIN-RELATED"/>
    <property type="match status" value="1"/>
</dbReference>
<dbReference type="Proteomes" id="UP000282184">
    <property type="component" value="Unassembled WGS sequence"/>
</dbReference>
<accession>A0A3S0H0H2</accession>
<feature type="domain" description="Putative restriction endonuclease" evidence="1">
    <location>
        <begin position="21"/>
        <end position="192"/>
    </location>
</feature>
<comment type="caution">
    <text evidence="2">The sequence shown here is derived from an EMBL/GenBank/DDBJ whole genome shotgun (WGS) entry which is preliminary data.</text>
</comment>
<reference evidence="2 3" key="1">
    <citation type="submission" date="2018-12" db="EMBL/GenBank/DDBJ databases">
        <title>Hymenobacter gummosus sp. nov., isolated from a spring.</title>
        <authorList>
            <person name="Nie L."/>
        </authorList>
    </citation>
    <scope>NUCLEOTIDE SEQUENCE [LARGE SCALE GENOMIC DNA]</scope>
    <source>
        <strain evidence="2 3">KCTC 52166</strain>
    </source>
</reference>
<sequence length="199" mass="22358">MPTTITSISQLDLNGTYTYADYLTWRLDEWVELIKGRVQLMSPAPRRAHQTVSTRLTSVVENHLFGHPCEVYAAPFDVRLTTSNANGDAQITTVVQPDICVVCDPQKLDERGCLGAPDWVIEVVSPRTASYDTRTKFELYQEAGVTEYWIAFPGEKSIDAYVLDDGHYQLRGTYDGPGPMPSHTLPELTLTWERVFTGL</sequence>
<dbReference type="GO" id="GO:0004519">
    <property type="term" value="F:endonuclease activity"/>
    <property type="evidence" value="ECO:0007669"/>
    <property type="project" value="UniProtKB-KW"/>
</dbReference>
<proteinExistence type="predicted"/>
<evidence type="ECO:0000313" key="2">
    <source>
        <dbReference type="EMBL" id="RTQ44746.1"/>
    </source>
</evidence>
<dbReference type="PANTHER" id="PTHR36558">
    <property type="entry name" value="GLR1098 PROTEIN"/>
    <property type="match status" value="1"/>
</dbReference>
<dbReference type="EMBL" id="RXOF01000025">
    <property type="protein sequence ID" value="RTQ44746.1"/>
    <property type="molecule type" value="Genomic_DNA"/>
</dbReference>
<name>A0A3S0H0H2_9BACT</name>
<dbReference type="Gene3D" id="3.90.1570.10">
    <property type="entry name" value="tt1808, chain A"/>
    <property type="match status" value="1"/>
</dbReference>
<dbReference type="AlphaFoldDB" id="A0A3S0H0H2"/>
<keyword evidence="3" id="KW-1185">Reference proteome</keyword>
<keyword evidence="2" id="KW-0378">Hydrolase</keyword>
<gene>
    <name evidence="2" type="ORF">EJV47_27540</name>
</gene>
<evidence type="ECO:0000259" key="1">
    <source>
        <dbReference type="Pfam" id="PF05685"/>
    </source>
</evidence>
<keyword evidence="2" id="KW-0255">Endonuclease</keyword>
<dbReference type="InterPro" id="IPR008538">
    <property type="entry name" value="Uma2"/>
</dbReference>
<organism evidence="2 3">
    <name type="scientific">Hymenobacter gummosus</name>
    <dbReference type="NCBI Taxonomy" id="1776032"/>
    <lineage>
        <taxon>Bacteria</taxon>
        <taxon>Pseudomonadati</taxon>
        <taxon>Bacteroidota</taxon>
        <taxon>Cytophagia</taxon>
        <taxon>Cytophagales</taxon>
        <taxon>Hymenobacteraceae</taxon>
        <taxon>Hymenobacter</taxon>
    </lineage>
</organism>
<keyword evidence="2" id="KW-0540">Nuclease</keyword>
<dbReference type="InterPro" id="IPR011335">
    <property type="entry name" value="Restrct_endonuc-II-like"/>
</dbReference>
<dbReference type="RefSeq" id="WP_126696438.1">
    <property type="nucleotide sequence ID" value="NZ_RXOF01000025.1"/>
</dbReference>
<dbReference type="InterPro" id="IPR012296">
    <property type="entry name" value="Nuclease_put_TT1808"/>
</dbReference>